<keyword evidence="7" id="KW-0456">Lyase</keyword>
<dbReference type="InterPro" id="IPR036134">
    <property type="entry name" value="Crypto/Photolyase_FAD-like_sf"/>
</dbReference>
<reference evidence="7 8" key="1">
    <citation type="submission" date="2012-11" db="EMBL/GenBank/DDBJ databases">
        <title>The complete genome sequence of Corynebacterium maris Coryn-1 (=DSM 45190).</title>
        <authorList>
            <person name="Schaffert L."/>
            <person name="Albersmeier A."/>
            <person name="Kalinowski J."/>
            <person name="Ruckert C."/>
        </authorList>
    </citation>
    <scope>NUCLEOTIDE SEQUENCE [LARGE SCALE GENOMIC DNA]</scope>
    <source>
        <strain evidence="8">Coryn-1</strain>
    </source>
</reference>
<dbReference type="GO" id="GO:0003904">
    <property type="term" value="F:deoxyribodipyrimidine photo-lyase activity"/>
    <property type="evidence" value="ECO:0007669"/>
    <property type="project" value="TreeGrafter"/>
</dbReference>
<feature type="site" description="Electron transfer via tryptophanyl radical" evidence="5">
    <location>
        <position position="446"/>
    </location>
</feature>
<evidence type="ECO:0000259" key="6">
    <source>
        <dbReference type="PROSITE" id="PS51645"/>
    </source>
</evidence>
<dbReference type="PROSITE" id="PS51645">
    <property type="entry name" value="PHR_CRY_ALPHA_BETA"/>
    <property type="match status" value="1"/>
</dbReference>
<dbReference type="InterPro" id="IPR002081">
    <property type="entry name" value="Cryptochrome/DNA_photolyase_1"/>
</dbReference>
<dbReference type="PANTHER" id="PTHR11455:SF9">
    <property type="entry name" value="CRYPTOCHROME CIRCADIAN CLOCK 5 ISOFORM X1"/>
    <property type="match status" value="1"/>
</dbReference>
<evidence type="ECO:0000256" key="1">
    <source>
        <dbReference type="ARBA" id="ARBA00022630"/>
    </source>
</evidence>
<dbReference type="SUPFAM" id="SSF48173">
    <property type="entry name" value="Cryptochrome/photolyase FAD-binding domain"/>
    <property type="match status" value="1"/>
</dbReference>
<sequence>MIDSDTSNSRTLGRLTEKFPDLPAQRPAVMVFHDDLRLHDNAALAAAAEHGPVVAVYVREDPETTEARALGRATQWWLHHSLERLAASLAEHDVPLIVLDGHPLRLIPELTRQIGAPYVAWSRRYHQPQRDLDASLKKLLRAQGVQAHSFAGHLLAEPSDVVNSQDRPYQVYTPFSRRLRAAVENSFVQGLVPPTGVPRTLRGPGADLECTRADLAELALLPSHPARRDPDWTAKLAEVWEPGEDGARRRLADFLERINGVDDDPGYAAGRDVPSVSATSSLSPHLRFGEISPHAVWAAIEELDDAGEDGTVFQSQLMWRDFAWHRLYYHPDLATTNMRKEFDAFPWPWDPEEFSAGMAGGRDGRRAVNAEGFLGDLGEWRAGTTGIPLVDAGMRELWQTGHMHNRVRMVVASFLCKNLGIHWRHGEEWFWDTLVDADPASNAFNWQWVAGSGDDASPYFRIFNPETQAKRFDGEGVYIARWVPEHGTDSYPEPIVDLKESREMALAAYEGTKK</sequence>
<dbReference type="PANTHER" id="PTHR11455">
    <property type="entry name" value="CRYPTOCHROME"/>
    <property type="match status" value="1"/>
</dbReference>
<evidence type="ECO:0000256" key="2">
    <source>
        <dbReference type="ARBA" id="ARBA00022827"/>
    </source>
</evidence>
<feature type="binding site" evidence="4">
    <location>
        <position position="267"/>
    </location>
    <ligand>
        <name>FAD</name>
        <dbReference type="ChEBI" id="CHEBI:57692"/>
    </ligand>
</feature>
<proteinExistence type="predicted"/>
<dbReference type="GO" id="GO:0006950">
    <property type="term" value="P:response to stress"/>
    <property type="evidence" value="ECO:0007669"/>
    <property type="project" value="UniProtKB-ARBA"/>
</dbReference>
<dbReference type="GO" id="GO:0006139">
    <property type="term" value="P:nucleobase-containing compound metabolic process"/>
    <property type="evidence" value="ECO:0007669"/>
    <property type="project" value="UniProtKB-ARBA"/>
</dbReference>
<feature type="site" description="Electron transfer via tryptophanyl radical" evidence="5">
    <location>
        <position position="423"/>
    </location>
</feature>
<dbReference type="Pfam" id="PF03441">
    <property type="entry name" value="FAD_binding_7"/>
    <property type="match status" value="1"/>
</dbReference>
<dbReference type="GO" id="GO:0071949">
    <property type="term" value="F:FAD binding"/>
    <property type="evidence" value="ECO:0007669"/>
    <property type="project" value="TreeGrafter"/>
</dbReference>
<comment type="cofactor">
    <cofactor evidence="4">
        <name>FAD</name>
        <dbReference type="ChEBI" id="CHEBI:57692"/>
    </cofactor>
    <text evidence="4">Binds 1 FAD per subunit.</text>
</comment>
<dbReference type="OrthoDB" id="9772484at2"/>
<dbReference type="Pfam" id="PF00875">
    <property type="entry name" value="DNA_photolyase"/>
    <property type="match status" value="1"/>
</dbReference>
<dbReference type="RefSeq" id="WP_020934516.1">
    <property type="nucleotide sequence ID" value="NC_021915.1"/>
</dbReference>
<feature type="site" description="Electron transfer via tryptophanyl radical" evidence="5">
    <location>
        <position position="347"/>
    </location>
</feature>
<dbReference type="PROSITE" id="PS00394">
    <property type="entry name" value="DNA_PHOTOLYASES_1_1"/>
    <property type="match status" value="1"/>
</dbReference>
<accession>S5TIN2</accession>
<dbReference type="Gene3D" id="1.25.40.80">
    <property type="match status" value="1"/>
</dbReference>
<feature type="binding site" evidence="4">
    <location>
        <begin position="279"/>
        <end position="283"/>
    </location>
    <ligand>
        <name>FAD</name>
        <dbReference type="ChEBI" id="CHEBI:57692"/>
    </ligand>
</feature>
<evidence type="ECO:0000313" key="7">
    <source>
        <dbReference type="EMBL" id="AGS34583.1"/>
    </source>
</evidence>
<dbReference type="InterPro" id="IPR005101">
    <property type="entry name" value="Cryptochr/Photolyase_FAD-bd"/>
</dbReference>
<dbReference type="PATRIC" id="fig|1224163.3.peg.1113"/>
<dbReference type="InterPro" id="IPR036155">
    <property type="entry name" value="Crypto/Photolyase_N_sf"/>
</dbReference>
<evidence type="ECO:0000313" key="8">
    <source>
        <dbReference type="Proteomes" id="UP000015388"/>
    </source>
</evidence>
<organism evidence="7 8">
    <name type="scientific">Corynebacterium maris DSM 45190</name>
    <dbReference type="NCBI Taxonomy" id="1224163"/>
    <lineage>
        <taxon>Bacteria</taxon>
        <taxon>Bacillati</taxon>
        <taxon>Actinomycetota</taxon>
        <taxon>Actinomycetes</taxon>
        <taxon>Mycobacteriales</taxon>
        <taxon>Corynebacteriaceae</taxon>
        <taxon>Corynebacterium</taxon>
    </lineage>
</organism>
<dbReference type="GO" id="GO:0009416">
    <property type="term" value="P:response to light stimulus"/>
    <property type="evidence" value="ECO:0007669"/>
    <property type="project" value="TreeGrafter"/>
</dbReference>
<evidence type="ECO:0000256" key="5">
    <source>
        <dbReference type="PIRSR" id="PIRSR602081-2"/>
    </source>
</evidence>
<dbReference type="GO" id="GO:0003677">
    <property type="term" value="F:DNA binding"/>
    <property type="evidence" value="ECO:0007669"/>
    <property type="project" value="TreeGrafter"/>
</dbReference>
<gene>
    <name evidence="7" type="ORF">B841_05550</name>
</gene>
<keyword evidence="3" id="KW-0157">Chromophore</keyword>
<dbReference type="Gene3D" id="3.40.50.620">
    <property type="entry name" value="HUPs"/>
    <property type="match status" value="1"/>
</dbReference>
<name>S5TIN2_9CORY</name>
<dbReference type="EMBL" id="CP003924">
    <property type="protein sequence ID" value="AGS34583.1"/>
    <property type="molecule type" value="Genomic_DNA"/>
</dbReference>
<feature type="binding site" evidence="4">
    <location>
        <begin position="436"/>
        <end position="438"/>
    </location>
    <ligand>
        <name>FAD</name>
        <dbReference type="ChEBI" id="CHEBI:57692"/>
    </ligand>
</feature>
<dbReference type="KEGG" id="cmd:B841_05550"/>
<dbReference type="Gene3D" id="1.10.579.10">
    <property type="entry name" value="DNA Cyclobutane Dipyrimidine Photolyase, subunit A, domain 3"/>
    <property type="match status" value="1"/>
</dbReference>
<dbReference type="PROSITE" id="PS00691">
    <property type="entry name" value="DNA_PHOTOLYASES_1_2"/>
    <property type="match status" value="1"/>
</dbReference>
<dbReference type="InterPro" id="IPR014729">
    <property type="entry name" value="Rossmann-like_a/b/a_fold"/>
</dbReference>
<evidence type="ECO:0000256" key="3">
    <source>
        <dbReference type="ARBA" id="ARBA00022991"/>
    </source>
</evidence>
<protein>
    <submittedName>
        <fullName evidence="7">Deoxyribodipyrimidine photolyase</fullName>
    </submittedName>
</protein>
<dbReference type="STRING" id="1224163.B841_05550"/>
<feature type="domain" description="Photolyase/cryptochrome alpha/beta" evidence="6">
    <location>
        <begin position="26"/>
        <end position="155"/>
    </location>
</feature>
<dbReference type="InterPro" id="IPR018394">
    <property type="entry name" value="DNA_photolyase_1_CS_C"/>
</dbReference>
<feature type="binding site" evidence="4">
    <location>
        <position position="313"/>
    </location>
    <ligand>
        <name>FAD</name>
        <dbReference type="ChEBI" id="CHEBI:57692"/>
    </ligand>
</feature>
<dbReference type="InterPro" id="IPR006050">
    <property type="entry name" value="DNA_photolyase_N"/>
</dbReference>
<dbReference type="HOGENOM" id="CLU_010348_2_2_11"/>
<dbReference type="AlphaFoldDB" id="S5TIN2"/>
<evidence type="ECO:0000256" key="4">
    <source>
        <dbReference type="PIRSR" id="PIRSR602081-1"/>
    </source>
</evidence>
<dbReference type="Proteomes" id="UP000015388">
    <property type="component" value="Chromosome"/>
</dbReference>
<dbReference type="SUPFAM" id="SSF52425">
    <property type="entry name" value="Cryptochrome/photolyase, N-terminal domain"/>
    <property type="match status" value="1"/>
</dbReference>
<keyword evidence="1 4" id="KW-0285">Flavoprotein</keyword>
<dbReference type="eggNOG" id="COG0415">
    <property type="taxonomic scope" value="Bacteria"/>
</dbReference>
<keyword evidence="8" id="KW-1185">Reference proteome</keyword>
<keyword evidence="2 4" id="KW-0274">FAD</keyword>